<proteinExistence type="predicted"/>
<evidence type="ECO:0000313" key="2">
    <source>
        <dbReference type="Proteomes" id="UP000006469"/>
    </source>
</evidence>
<dbReference type="AlphaFoldDB" id="I3R554"/>
<protein>
    <submittedName>
        <fullName evidence="1">Uncharacterized protein</fullName>
    </submittedName>
</protein>
<dbReference type="EMBL" id="CP001868">
    <property type="protein sequence ID" value="AFK19364.1"/>
    <property type="molecule type" value="Genomic_DNA"/>
</dbReference>
<name>I3R554_HALMT</name>
<dbReference type="KEGG" id="hme:HFX_1658"/>
<sequence length="49" mass="5556">MSDELETAVAKFLNDYKRAMTEYEKGYADADATLSVVDSHVDELREAQE</sequence>
<dbReference type="STRING" id="523841.HFX_1658"/>
<dbReference type="RefSeq" id="WP_014732335.1">
    <property type="nucleotide sequence ID" value="NC_017941.2"/>
</dbReference>
<reference evidence="1 2" key="1">
    <citation type="journal article" date="2012" name="J. Bacteriol.">
        <title>Complete genome sequence of the metabolically versatile halophilic archaeon Haloferax mediterranei, a poly(3-hydroxybutyrate-co-3-hydroxyvalerate) producer.</title>
        <authorList>
            <person name="Han J."/>
            <person name="Zhang F."/>
            <person name="Hou J."/>
            <person name="Liu X."/>
            <person name="Li M."/>
            <person name="Liu H."/>
            <person name="Cai L."/>
            <person name="Zhang B."/>
            <person name="Chen Y."/>
            <person name="Zhou J."/>
            <person name="Hu S."/>
            <person name="Xiang H."/>
        </authorList>
    </citation>
    <scope>NUCLEOTIDE SEQUENCE [LARGE SCALE GENOMIC DNA]</scope>
    <source>
        <strain evidence="2">ATCC 33500 / DSM 1411 / JCM 8866 / NBRC 14739 / NCIMB 2177 / R-4</strain>
    </source>
</reference>
<evidence type="ECO:0000313" key="1">
    <source>
        <dbReference type="EMBL" id="AFK19364.1"/>
    </source>
</evidence>
<organism evidence="1 2">
    <name type="scientific">Haloferax mediterranei (strain ATCC 33500 / DSM 1411 / JCM 8866 / NBRC 14739 / NCIMB 2177 / R-4)</name>
    <name type="common">Halobacterium mediterranei</name>
    <dbReference type="NCBI Taxonomy" id="523841"/>
    <lineage>
        <taxon>Archaea</taxon>
        <taxon>Methanobacteriati</taxon>
        <taxon>Methanobacteriota</taxon>
        <taxon>Stenosarchaea group</taxon>
        <taxon>Halobacteria</taxon>
        <taxon>Halobacteriales</taxon>
        <taxon>Haloferacaceae</taxon>
        <taxon>Haloferax</taxon>
    </lineage>
</organism>
<dbReference type="Proteomes" id="UP000006469">
    <property type="component" value="Chromosome"/>
</dbReference>
<gene>
    <name evidence="1" type="ordered locus">HFX_1658</name>
</gene>
<dbReference type="GeneID" id="54852571"/>
<dbReference type="OrthoDB" id="211218at2157"/>
<dbReference type="HOGENOM" id="CLU_210687_0_0_2"/>
<accession>I3R554</accession>
<dbReference type="eggNOG" id="arCOG06374">
    <property type="taxonomic scope" value="Archaea"/>
</dbReference>